<reference evidence="1 2" key="1">
    <citation type="submission" date="2015-09" db="EMBL/GenBank/DDBJ databases">
        <title>Draft genome sequence of Kouleothrix aurantiaca JCM 19913.</title>
        <authorList>
            <person name="Hemp J."/>
        </authorList>
    </citation>
    <scope>NUCLEOTIDE SEQUENCE [LARGE SCALE GENOMIC DNA]</scope>
    <source>
        <strain evidence="1 2">COM-B</strain>
    </source>
</reference>
<gene>
    <name evidence="1" type="ORF">SE17_05765</name>
</gene>
<dbReference type="Proteomes" id="UP000050509">
    <property type="component" value="Unassembled WGS sequence"/>
</dbReference>
<evidence type="ECO:0000313" key="2">
    <source>
        <dbReference type="Proteomes" id="UP000050509"/>
    </source>
</evidence>
<dbReference type="AlphaFoldDB" id="A0A0P9FBN0"/>
<dbReference type="EMBL" id="LJCR01000113">
    <property type="protein sequence ID" value="KPV54103.1"/>
    <property type="molecule type" value="Genomic_DNA"/>
</dbReference>
<sequence length="92" mass="10380">MTAHYDLTQPFQITADAHKIHAILNGYQRARRISKTEWAQMQSAIQFILAFQVGEHMAEQQLIASDDLFLQKVQSRLAASIEIAQIAQLATV</sequence>
<organism evidence="1 2">
    <name type="scientific">Kouleothrix aurantiaca</name>
    <dbReference type="NCBI Taxonomy" id="186479"/>
    <lineage>
        <taxon>Bacteria</taxon>
        <taxon>Bacillati</taxon>
        <taxon>Chloroflexota</taxon>
        <taxon>Chloroflexia</taxon>
        <taxon>Chloroflexales</taxon>
        <taxon>Roseiflexineae</taxon>
        <taxon>Roseiflexaceae</taxon>
        <taxon>Kouleothrix</taxon>
    </lineage>
</organism>
<evidence type="ECO:0000313" key="1">
    <source>
        <dbReference type="EMBL" id="KPV54103.1"/>
    </source>
</evidence>
<protein>
    <submittedName>
        <fullName evidence="1">Uncharacterized protein</fullName>
    </submittedName>
</protein>
<comment type="caution">
    <text evidence="1">The sequence shown here is derived from an EMBL/GenBank/DDBJ whole genome shotgun (WGS) entry which is preliminary data.</text>
</comment>
<keyword evidence="2" id="KW-1185">Reference proteome</keyword>
<proteinExistence type="predicted"/>
<accession>A0A0P9FBN0</accession>
<name>A0A0P9FBN0_9CHLR</name>